<dbReference type="OrthoDB" id="8300647at2759"/>
<evidence type="ECO:0000313" key="2">
    <source>
        <dbReference type="EMBL" id="KAF2901489.1"/>
    </source>
</evidence>
<protein>
    <submittedName>
        <fullName evidence="2">Uncharacterized protein</fullName>
    </submittedName>
</protein>
<name>A0A8K0DC12_IGNLU</name>
<feature type="region of interest" description="Disordered" evidence="1">
    <location>
        <begin position="23"/>
        <end position="43"/>
    </location>
</feature>
<dbReference type="Proteomes" id="UP000801492">
    <property type="component" value="Unassembled WGS sequence"/>
</dbReference>
<organism evidence="2 3">
    <name type="scientific">Ignelater luminosus</name>
    <name type="common">Cucubano</name>
    <name type="synonym">Pyrophorus luminosus</name>
    <dbReference type="NCBI Taxonomy" id="2038154"/>
    <lineage>
        <taxon>Eukaryota</taxon>
        <taxon>Metazoa</taxon>
        <taxon>Ecdysozoa</taxon>
        <taxon>Arthropoda</taxon>
        <taxon>Hexapoda</taxon>
        <taxon>Insecta</taxon>
        <taxon>Pterygota</taxon>
        <taxon>Neoptera</taxon>
        <taxon>Endopterygota</taxon>
        <taxon>Coleoptera</taxon>
        <taxon>Polyphaga</taxon>
        <taxon>Elateriformia</taxon>
        <taxon>Elateroidea</taxon>
        <taxon>Elateridae</taxon>
        <taxon>Agrypninae</taxon>
        <taxon>Pyrophorini</taxon>
        <taxon>Ignelater</taxon>
    </lineage>
</organism>
<comment type="caution">
    <text evidence="2">The sequence shown here is derived from an EMBL/GenBank/DDBJ whole genome shotgun (WGS) entry which is preliminary data.</text>
</comment>
<keyword evidence="3" id="KW-1185">Reference proteome</keyword>
<reference evidence="2" key="1">
    <citation type="submission" date="2019-08" db="EMBL/GenBank/DDBJ databases">
        <title>The genome of the North American firefly Photinus pyralis.</title>
        <authorList>
            <consortium name="Photinus pyralis genome working group"/>
            <person name="Fallon T.R."/>
            <person name="Sander Lower S.E."/>
            <person name="Weng J.-K."/>
        </authorList>
    </citation>
    <scope>NUCLEOTIDE SEQUENCE</scope>
    <source>
        <strain evidence="2">TRF0915ILg1</strain>
        <tissue evidence="2">Whole body</tissue>
    </source>
</reference>
<evidence type="ECO:0000313" key="3">
    <source>
        <dbReference type="Proteomes" id="UP000801492"/>
    </source>
</evidence>
<dbReference type="AlphaFoldDB" id="A0A8K0DC12"/>
<proteinExistence type="predicted"/>
<dbReference type="EMBL" id="VTPC01001574">
    <property type="protein sequence ID" value="KAF2901489.1"/>
    <property type="molecule type" value="Genomic_DNA"/>
</dbReference>
<accession>A0A8K0DC12</accession>
<evidence type="ECO:0000256" key="1">
    <source>
        <dbReference type="SAM" id="MobiDB-lite"/>
    </source>
</evidence>
<sequence>MLPPEDCNLSDADLSELSDNEAKIDNMNISAEEDDRNSSGVEGNEHQLSWYCTEKQVQKLSIEERFLLQKEGRGSYHCCYDEANQLVAVKLVDNKVVTLASSFVGGKPLGFVKRWNATEKCKLP</sequence>
<dbReference type="PANTHER" id="PTHR47272">
    <property type="entry name" value="DDE_TNP_1_7 DOMAIN-CONTAINING PROTEIN"/>
    <property type="match status" value="1"/>
</dbReference>
<gene>
    <name evidence="2" type="ORF">ILUMI_04695</name>
</gene>